<name>A0A0E9WBA9_ANGAN</name>
<organism evidence="2">
    <name type="scientific">Anguilla anguilla</name>
    <name type="common">European freshwater eel</name>
    <name type="synonym">Muraena anguilla</name>
    <dbReference type="NCBI Taxonomy" id="7936"/>
    <lineage>
        <taxon>Eukaryota</taxon>
        <taxon>Metazoa</taxon>
        <taxon>Chordata</taxon>
        <taxon>Craniata</taxon>
        <taxon>Vertebrata</taxon>
        <taxon>Euteleostomi</taxon>
        <taxon>Actinopterygii</taxon>
        <taxon>Neopterygii</taxon>
        <taxon>Teleostei</taxon>
        <taxon>Anguilliformes</taxon>
        <taxon>Anguillidae</taxon>
        <taxon>Anguilla</taxon>
    </lineage>
</organism>
<proteinExistence type="predicted"/>
<accession>A0A0E9WBA9</accession>
<reference evidence="2" key="1">
    <citation type="submission" date="2014-11" db="EMBL/GenBank/DDBJ databases">
        <authorList>
            <person name="Amaro Gonzalez C."/>
        </authorList>
    </citation>
    <scope>NUCLEOTIDE SEQUENCE</scope>
</reference>
<keyword evidence="1" id="KW-0812">Transmembrane</keyword>
<keyword evidence="1" id="KW-0472">Membrane</keyword>
<sequence>MSSCAQIKGHVLSVQLVFPRRTLRVTNIKHTLLGPIMILNIVMLCSLLLCVTAPYDFIAHASVPLGLS</sequence>
<dbReference type="AlphaFoldDB" id="A0A0E9WBA9"/>
<keyword evidence="1" id="KW-1133">Transmembrane helix</keyword>
<feature type="transmembrane region" description="Helical" evidence="1">
    <location>
        <begin position="32"/>
        <end position="55"/>
    </location>
</feature>
<dbReference type="EMBL" id="GBXM01020888">
    <property type="protein sequence ID" value="JAH87689.1"/>
    <property type="molecule type" value="Transcribed_RNA"/>
</dbReference>
<reference evidence="2" key="2">
    <citation type="journal article" date="2015" name="Fish Shellfish Immunol.">
        <title>Early steps in the European eel (Anguilla anguilla)-Vibrio vulnificus interaction in the gills: Role of the RtxA13 toxin.</title>
        <authorList>
            <person name="Callol A."/>
            <person name="Pajuelo D."/>
            <person name="Ebbesson L."/>
            <person name="Teles M."/>
            <person name="MacKenzie S."/>
            <person name="Amaro C."/>
        </authorList>
    </citation>
    <scope>NUCLEOTIDE SEQUENCE</scope>
</reference>
<protein>
    <submittedName>
        <fullName evidence="2">Uncharacterized protein</fullName>
    </submittedName>
</protein>
<evidence type="ECO:0000256" key="1">
    <source>
        <dbReference type="SAM" id="Phobius"/>
    </source>
</evidence>
<evidence type="ECO:0000313" key="2">
    <source>
        <dbReference type="EMBL" id="JAH87689.1"/>
    </source>
</evidence>